<dbReference type="Proteomes" id="UP001152607">
    <property type="component" value="Unassembled WGS sequence"/>
</dbReference>
<dbReference type="Gene3D" id="3.30.1600.10">
    <property type="entry name" value="SIR2/SIRT2 'Small Domain"/>
    <property type="match status" value="1"/>
</dbReference>
<dbReference type="Gene3D" id="3.40.50.1220">
    <property type="entry name" value="TPP-binding domain"/>
    <property type="match status" value="1"/>
</dbReference>
<gene>
    <name evidence="8" type="ORF">PDIGIT_LOCUS15247</name>
</gene>
<accession>A0A9W4UTR1</accession>
<evidence type="ECO:0000259" key="7">
    <source>
        <dbReference type="PROSITE" id="PS51154"/>
    </source>
</evidence>
<keyword evidence="5" id="KW-0862">Zinc</keyword>
<dbReference type="SUPFAM" id="SSF52467">
    <property type="entry name" value="DHS-like NAD/FAD-binding domain"/>
    <property type="match status" value="1"/>
</dbReference>
<dbReference type="SMART" id="SM00506">
    <property type="entry name" value="A1pp"/>
    <property type="match status" value="1"/>
</dbReference>
<sequence length="599" mass="67196">MDFTLERTVLFLLGESYRLRNMIQHVEHMDTDERLKLLRNLLCIRSPDYPLPQDICRDINQILAYESDHRTLVSADSIPTFATVRAPPSQNPPVKIKLWKGDITCLRNVTAITNAANSRMLGCFQPTHQCIDNVIHTRAGPQLRQECKDIMDARGRDLPVGHAVTTKAYCLPSKYVIHTVGPQLERGAEPTYVECEKLQQCYNSVLDQINHLTEPEDGVAKSIALCGISTGLFAFPPSIAAELAIQAVASWINMHPDTTLTDIIFVAFTEKDHEIYTDRLLKPRPGWFIERDAAISPTLAVSCGSLQQARDHILGADTVIVTAGAGLSAAIGLDYTSEKLFQERFPTFLQYGFDCLYSVFGFTDWPSEDVRWSYFFTHLEMIRNWPKSELYAELTEWLRHFKGQTHVRTSNADGLFVANGWNQQDISTPQGQYAVLQCAENCTPDSYWPTCSYLAKARESMDLETQRLTDSSAIPACKNCGGDMFICVRAANWFNKNPYRSGEATWRRFRQKALNGVGKTVILEIGVGMNTPGVIRRPDEDLVRYGGGNVRLIRLGLGSHASVPWDLEQQGLATYIDGDIKYSLPMLLRSTINENAKGG</sequence>
<feature type="domain" description="Macro" evidence="7">
    <location>
        <begin position="83"/>
        <end position="284"/>
    </location>
</feature>
<dbReference type="PANTHER" id="PTHR11106">
    <property type="entry name" value="GANGLIOSIDE INDUCED DIFFERENTIATION ASSOCIATED PROTEIN 2-RELATED"/>
    <property type="match status" value="1"/>
</dbReference>
<dbReference type="AlphaFoldDB" id="A0A9W4UTR1"/>
<keyword evidence="6" id="KW-0326">Glycosidase</keyword>
<keyword evidence="2" id="KW-0808">Transferase</keyword>
<dbReference type="PROSITE" id="PS51154">
    <property type="entry name" value="MACRO"/>
    <property type="match status" value="1"/>
</dbReference>
<dbReference type="InterPro" id="IPR029035">
    <property type="entry name" value="DHS-like_NAD/FAD-binding_dom"/>
</dbReference>
<evidence type="ECO:0000256" key="4">
    <source>
        <dbReference type="ARBA" id="ARBA00022801"/>
    </source>
</evidence>
<comment type="caution">
    <text evidence="8">The sequence shown here is derived from an EMBL/GenBank/DDBJ whole genome shotgun (WGS) entry which is preliminary data.</text>
</comment>
<dbReference type="SUPFAM" id="SSF52949">
    <property type="entry name" value="Macro domain-like"/>
    <property type="match status" value="1"/>
</dbReference>
<dbReference type="GO" id="GO:0016740">
    <property type="term" value="F:transferase activity"/>
    <property type="evidence" value="ECO:0007669"/>
    <property type="project" value="UniProtKB-KW"/>
</dbReference>
<dbReference type="Gene3D" id="3.40.220.10">
    <property type="entry name" value="Leucine Aminopeptidase, subunit E, domain 1"/>
    <property type="match status" value="1"/>
</dbReference>
<protein>
    <recommendedName>
        <fullName evidence="7">Macro domain-containing protein</fullName>
    </recommendedName>
</protein>
<dbReference type="GO" id="GO:0046872">
    <property type="term" value="F:metal ion binding"/>
    <property type="evidence" value="ECO:0007669"/>
    <property type="project" value="UniProtKB-KW"/>
</dbReference>
<dbReference type="Pfam" id="PF01661">
    <property type="entry name" value="Macro"/>
    <property type="match status" value="1"/>
</dbReference>
<dbReference type="EMBL" id="CAOQHR010000012">
    <property type="protein sequence ID" value="CAI6342045.1"/>
    <property type="molecule type" value="Genomic_DNA"/>
</dbReference>
<name>A0A9W4UTR1_9PLEO</name>
<evidence type="ECO:0000256" key="3">
    <source>
        <dbReference type="ARBA" id="ARBA00022723"/>
    </source>
</evidence>
<keyword evidence="4" id="KW-0378">Hydrolase</keyword>
<proteinExistence type="predicted"/>
<evidence type="ECO:0000256" key="1">
    <source>
        <dbReference type="ARBA" id="ARBA00001947"/>
    </source>
</evidence>
<dbReference type="InterPro" id="IPR026591">
    <property type="entry name" value="Sirtuin_cat_small_dom_sf"/>
</dbReference>
<keyword evidence="9" id="KW-1185">Reference proteome</keyword>
<evidence type="ECO:0000256" key="2">
    <source>
        <dbReference type="ARBA" id="ARBA00022679"/>
    </source>
</evidence>
<evidence type="ECO:0000256" key="5">
    <source>
        <dbReference type="ARBA" id="ARBA00022833"/>
    </source>
</evidence>
<dbReference type="InterPro" id="IPR002589">
    <property type="entry name" value="Macro_dom"/>
</dbReference>
<dbReference type="OrthoDB" id="6077599at2759"/>
<evidence type="ECO:0000256" key="6">
    <source>
        <dbReference type="ARBA" id="ARBA00023295"/>
    </source>
</evidence>
<dbReference type="CDD" id="cd02908">
    <property type="entry name" value="Macro_OAADPr_deacetylase"/>
    <property type="match status" value="1"/>
</dbReference>
<reference evidence="8" key="1">
    <citation type="submission" date="2023-01" db="EMBL/GenBank/DDBJ databases">
        <authorList>
            <person name="Van Ghelder C."/>
            <person name="Rancurel C."/>
        </authorList>
    </citation>
    <scope>NUCLEOTIDE SEQUENCE</scope>
    <source>
        <strain evidence="8">CNCM I-4278</strain>
    </source>
</reference>
<dbReference type="InterPro" id="IPR043472">
    <property type="entry name" value="Macro_dom-like"/>
</dbReference>
<keyword evidence="3" id="KW-0479">Metal-binding</keyword>
<evidence type="ECO:0000313" key="8">
    <source>
        <dbReference type="EMBL" id="CAI6342045.1"/>
    </source>
</evidence>
<organism evidence="8 9">
    <name type="scientific">Periconia digitata</name>
    <dbReference type="NCBI Taxonomy" id="1303443"/>
    <lineage>
        <taxon>Eukaryota</taxon>
        <taxon>Fungi</taxon>
        <taxon>Dikarya</taxon>
        <taxon>Ascomycota</taxon>
        <taxon>Pezizomycotina</taxon>
        <taxon>Dothideomycetes</taxon>
        <taxon>Pleosporomycetidae</taxon>
        <taxon>Pleosporales</taxon>
        <taxon>Massarineae</taxon>
        <taxon>Periconiaceae</taxon>
        <taxon>Periconia</taxon>
    </lineage>
</organism>
<dbReference type="GO" id="GO:0016798">
    <property type="term" value="F:hydrolase activity, acting on glycosyl bonds"/>
    <property type="evidence" value="ECO:0007669"/>
    <property type="project" value="UniProtKB-KW"/>
</dbReference>
<evidence type="ECO:0000313" key="9">
    <source>
        <dbReference type="Proteomes" id="UP001152607"/>
    </source>
</evidence>
<comment type="cofactor">
    <cofactor evidence="1">
        <name>Zn(2+)</name>
        <dbReference type="ChEBI" id="CHEBI:29105"/>
    </cofactor>
</comment>
<dbReference type="PANTHER" id="PTHR11106:SF121">
    <property type="entry name" value="ADP-RIBOSE 1''-PHOSPHATE PHOSPHATASE"/>
    <property type="match status" value="1"/>
</dbReference>